<comment type="subcellular location">
    <subcellularLocation>
        <location evidence="4">Peroxisome membrane</location>
    </subcellularLocation>
</comment>
<evidence type="ECO:0000256" key="1">
    <source>
        <dbReference type="ARBA" id="ARBA00022593"/>
    </source>
</evidence>
<dbReference type="InterPro" id="IPR008733">
    <property type="entry name" value="PEX11"/>
</dbReference>
<gene>
    <name evidence="6" type="ORF">AYI69_g1880</name>
</gene>
<evidence type="ECO:0000256" key="5">
    <source>
        <dbReference type="SAM" id="Coils"/>
    </source>
</evidence>
<dbReference type="GO" id="GO:0005778">
    <property type="term" value="C:peroxisomal membrane"/>
    <property type="evidence" value="ECO:0007669"/>
    <property type="project" value="UniProtKB-SubCell"/>
</dbReference>
<dbReference type="AlphaFoldDB" id="A0A1R1YPG0"/>
<evidence type="ECO:0000256" key="3">
    <source>
        <dbReference type="ARBA" id="ARBA00023140"/>
    </source>
</evidence>
<feature type="coiled-coil region" evidence="5">
    <location>
        <begin position="214"/>
        <end position="241"/>
    </location>
</feature>
<dbReference type="PANTHER" id="PTHR12652:SF25">
    <property type="entry name" value="MICROBODY (PEROXISOME) PROLIFERATION PROTEIN PEROXIN 11C (EUROFUNG)"/>
    <property type="match status" value="1"/>
</dbReference>
<evidence type="ECO:0000256" key="2">
    <source>
        <dbReference type="ARBA" id="ARBA00023136"/>
    </source>
</evidence>
<evidence type="ECO:0000313" key="7">
    <source>
        <dbReference type="Proteomes" id="UP000187429"/>
    </source>
</evidence>
<dbReference type="OrthoDB" id="10005898at2759"/>
<evidence type="ECO:0000313" key="6">
    <source>
        <dbReference type="EMBL" id="OMJ28636.1"/>
    </source>
</evidence>
<keyword evidence="2" id="KW-0472">Membrane</keyword>
<dbReference type="EMBL" id="LSSM01000521">
    <property type="protein sequence ID" value="OMJ28636.1"/>
    <property type="molecule type" value="Genomic_DNA"/>
</dbReference>
<protein>
    <recommendedName>
        <fullName evidence="8">Peroxisomal membrane protein 11C</fullName>
    </recommendedName>
</protein>
<dbReference type="Pfam" id="PF05648">
    <property type="entry name" value="PEX11"/>
    <property type="match status" value="1"/>
</dbReference>
<evidence type="ECO:0008006" key="8">
    <source>
        <dbReference type="Google" id="ProtNLM"/>
    </source>
</evidence>
<proteinExistence type="predicted"/>
<dbReference type="Proteomes" id="UP000187429">
    <property type="component" value="Unassembled WGS sequence"/>
</dbReference>
<dbReference type="PANTHER" id="PTHR12652">
    <property type="entry name" value="PEROXISOMAL BIOGENESIS FACTOR 11"/>
    <property type="match status" value="1"/>
</dbReference>
<name>A0A1R1YPG0_9FUNG</name>
<evidence type="ECO:0000256" key="4">
    <source>
        <dbReference type="ARBA" id="ARBA00046271"/>
    </source>
</evidence>
<comment type="caution">
    <text evidence="6">The sequence shown here is derived from an EMBL/GenBank/DDBJ whole genome shotgun (WGS) entry which is preliminary data.</text>
</comment>
<keyword evidence="5" id="KW-0175">Coiled coil</keyword>
<keyword evidence="3" id="KW-0576">Peroxisome</keyword>
<keyword evidence="1" id="KW-0962">Peroxisome biogenesis</keyword>
<dbReference type="GO" id="GO:0016559">
    <property type="term" value="P:peroxisome fission"/>
    <property type="evidence" value="ECO:0007669"/>
    <property type="project" value="InterPro"/>
</dbReference>
<reference evidence="7" key="1">
    <citation type="submission" date="2017-01" db="EMBL/GenBank/DDBJ databases">
        <authorList>
            <person name="Wang Y."/>
            <person name="White M."/>
            <person name="Kvist S."/>
            <person name="Moncalvo J.-M."/>
        </authorList>
    </citation>
    <scope>NUCLEOTIDE SEQUENCE [LARGE SCALE GENOMIC DNA]</scope>
    <source>
        <strain evidence="7">ID-206-W2</strain>
    </source>
</reference>
<organism evidence="6 7">
    <name type="scientific">Smittium culicis</name>
    <dbReference type="NCBI Taxonomy" id="133412"/>
    <lineage>
        <taxon>Eukaryota</taxon>
        <taxon>Fungi</taxon>
        <taxon>Fungi incertae sedis</taxon>
        <taxon>Zoopagomycota</taxon>
        <taxon>Kickxellomycotina</taxon>
        <taxon>Harpellomycetes</taxon>
        <taxon>Harpellales</taxon>
        <taxon>Legeriomycetaceae</taxon>
        <taxon>Smittium</taxon>
    </lineage>
</organism>
<accession>A0A1R1YPG0</accession>
<sequence length="285" mass="32158">MSNHAENNDSNSDSSIEKETLKDISKHLVSDSVQEKAPAKIESIAKKEVVHNSTEILISKLIKFFTSHGGCDNALMLIQYSSKILVWLLMRSPKRQGAAKRLASLSAILSDYRICARVTDFFPLYISSIHTIVKPPPNRLLQLTTTIQSVSMMLFYPLERTYWLAMHGIIPMSVQTIGKVAISSVRFWAIWVLFNFLRLGINYRDLMARRAQIIASKSSSAETMQKELEEVNSQVTTWKRSMVNNLAYFPLTLHWSFPNTIVTDVMVGILGTIAGVSSAMNRWNS</sequence>
<keyword evidence="7" id="KW-1185">Reference proteome</keyword>